<sequence>MPFAQLVSGIYNNYFLPKTFRLRVHKLWLIMKLTNQLLKSQGKMGFHWQVI</sequence>
<evidence type="ECO:0000313" key="1">
    <source>
        <dbReference type="EMBL" id="VEB00458.1"/>
    </source>
</evidence>
<gene>
    <name evidence="1" type="ORF">NCTC13635_01319</name>
</gene>
<dbReference type="EMBL" id="LR134162">
    <property type="protein sequence ID" value="VEB00458.1"/>
    <property type="molecule type" value="Genomic_DNA"/>
</dbReference>
<accession>A0A447RKV1</accession>
<evidence type="ECO:0000313" key="2">
    <source>
        <dbReference type="Proteomes" id="UP000282433"/>
    </source>
</evidence>
<dbReference type="AlphaFoldDB" id="A0A447RKV1"/>
<protein>
    <submittedName>
        <fullName evidence="1">Uncharacterized protein</fullName>
    </submittedName>
</protein>
<name>A0A447RKV1_KLEPN</name>
<organism evidence="1 2">
    <name type="scientific">Klebsiella pneumoniae</name>
    <dbReference type="NCBI Taxonomy" id="573"/>
    <lineage>
        <taxon>Bacteria</taxon>
        <taxon>Pseudomonadati</taxon>
        <taxon>Pseudomonadota</taxon>
        <taxon>Gammaproteobacteria</taxon>
        <taxon>Enterobacterales</taxon>
        <taxon>Enterobacteriaceae</taxon>
        <taxon>Klebsiella/Raoultella group</taxon>
        <taxon>Klebsiella</taxon>
        <taxon>Klebsiella pneumoniae complex</taxon>
    </lineage>
</organism>
<dbReference type="Proteomes" id="UP000282433">
    <property type="component" value="Chromosome"/>
</dbReference>
<reference evidence="1 2" key="1">
    <citation type="submission" date="2018-12" db="EMBL/GenBank/DDBJ databases">
        <authorList>
            <consortium name="Pathogen Informatics"/>
        </authorList>
    </citation>
    <scope>NUCLEOTIDE SEQUENCE [LARGE SCALE GENOMIC DNA]</scope>
    <source>
        <strain evidence="1 2">NCTC13635</strain>
    </source>
</reference>
<proteinExistence type="predicted"/>